<accession>A0A8D7ZXG6</accession>
<reference evidence="1" key="1">
    <citation type="submission" date="2021-05" db="EMBL/GenBank/DDBJ databases">
        <authorList>
            <person name="Alioto T."/>
            <person name="Alioto T."/>
            <person name="Gomez Garrido J."/>
        </authorList>
    </citation>
    <scope>NUCLEOTIDE SEQUENCE</scope>
</reference>
<protein>
    <submittedName>
        <fullName evidence="1">(northern house mosquito) hypothetical protein</fullName>
    </submittedName>
</protein>
<dbReference type="EMBL" id="HBUE01006095">
    <property type="protein sequence ID" value="CAG6446090.1"/>
    <property type="molecule type" value="Transcribed_RNA"/>
</dbReference>
<evidence type="ECO:0000313" key="1">
    <source>
        <dbReference type="EMBL" id="CAG6446090.1"/>
    </source>
</evidence>
<sequence length="126" mass="13880">MSSRNPLWSHRSFRRAACGGVPCPAFSSPSCSGRFSSPGTFRPPLRRRNLAKTFWTRPPPKRTTFSSCCCPHHFWTTTTISSPSGTAPILLGTVAAVPSGPPPSGRHFRCWFHPAGAESGRRRRTR</sequence>
<name>A0A8D7ZXG6_CULPI</name>
<proteinExistence type="predicted"/>
<organism evidence="1">
    <name type="scientific">Culex pipiens</name>
    <name type="common">House mosquito</name>
    <dbReference type="NCBI Taxonomy" id="7175"/>
    <lineage>
        <taxon>Eukaryota</taxon>
        <taxon>Metazoa</taxon>
        <taxon>Ecdysozoa</taxon>
        <taxon>Arthropoda</taxon>
        <taxon>Hexapoda</taxon>
        <taxon>Insecta</taxon>
        <taxon>Pterygota</taxon>
        <taxon>Neoptera</taxon>
        <taxon>Endopterygota</taxon>
        <taxon>Diptera</taxon>
        <taxon>Nematocera</taxon>
        <taxon>Culicoidea</taxon>
        <taxon>Culicidae</taxon>
        <taxon>Culicinae</taxon>
        <taxon>Culicini</taxon>
        <taxon>Culex</taxon>
        <taxon>Culex</taxon>
    </lineage>
</organism>
<dbReference type="AlphaFoldDB" id="A0A8D7ZXG6"/>